<dbReference type="EMBL" id="JABSNM010000010">
    <property type="protein sequence ID" value="NRT56855.1"/>
    <property type="molecule type" value="Genomic_DNA"/>
</dbReference>
<dbReference type="Proteomes" id="UP001516061">
    <property type="component" value="Unassembled WGS sequence"/>
</dbReference>
<feature type="domain" description="Polymerase beta nucleotidyltransferase" evidence="2">
    <location>
        <begin position="37"/>
        <end position="114"/>
    </location>
</feature>
<evidence type="ECO:0000313" key="4">
    <source>
        <dbReference type="Proteomes" id="UP001516061"/>
    </source>
</evidence>
<evidence type="ECO:0000259" key="2">
    <source>
        <dbReference type="Pfam" id="PF18765"/>
    </source>
</evidence>
<dbReference type="CDD" id="cd05403">
    <property type="entry name" value="NT_KNTase_like"/>
    <property type="match status" value="1"/>
</dbReference>
<accession>A0ABX2G649</accession>
<dbReference type="Gene3D" id="3.30.460.10">
    <property type="entry name" value="Beta Polymerase, domain 2"/>
    <property type="match status" value="1"/>
</dbReference>
<dbReference type="RefSeq" id="WP_173805866.1">
    <property type="nucleotide sequence ID" value="NZ_JABSNM010000010.1"/>
</dbReference>
<dbReference type="SUPFAM" id="SSF81301">
    <property type="entry name" value="Nucleotidyltransferase"/>
    <property type="match status" value="1"/>
</dbReference>
<dbReference type="InterPro" id="IPR041633">
    <property type="entry name" value="Polbeta"/>
</dbReference>
<evidence type="ECO:0000256" key="1">
    <source>
        <dbReference type="SAM" id="MobiDB-lite"/>
    </source>
</evidence>
<protein>
    <submittedName>
        <fullName evidence="3">Nucleotidyltransferase</fullName>
    </submittedName>
</protein>
<organism evidence="3 4">
    <name type="scientific">Sphaerotilus uruguayifluvii</name>
    <dbReference type="NCBI Taxonomy" id="2735897"/>
    <lineage>
        <taxon>Bacteria</taxon>
        <taxon>Pseudomonadati</taxon>
        <taxon>Pseudomonadota</taxon>
        <taxon>Betaproteobacteria</taxon>
        <taxon>Burkholderiales</taxon>
        <taxon>Sphaerotilaceae</taxon>
        <taxon>Sphaerotilus</taxon>
    </lineage>
</organism>
<name>A0ABX2G649_9BURK</name>
<dbReference type="Pfam" id="PF18765">
    <property type="entry name" value="Polbeta"/>
    <property type="match status" value="1"/>
</dbReference>
<reference evidence="3 4" key="1">
    <citation type="submission" date="2020-05" db="EMBL/GenBank/DDBJ databases">
        <title>Genomic Encyclopedia of Type Strains, Phase IV (KMG-V): Genome sequencing to study the core and pangenomes of soil and plant-associated prokaryotes.</title>
        <authorList>
            <person name="Whitman W."/>
        </authorList>
    </citation>
    <scope>NUCLEOTIDE SEQUENCE [LARGE SCALE GENOMIC DNA]</scope>
    <source>
        <strain evidence="3 4">C29</strain>
    </source>
</reference>
<gene>
    <name evidence="3" type="ORF">HNQ01_002602</name>
</gene>
<feature type="region of interest" description="Disordered" evidence="1">
    <location>
        <begin position="123"/>
        <end position="150"/>
    </location>
</feature>
<evidence type="ECO:0000313" key="3">
    <source>
        <dbReference type="EMBL" id="NRT56855.1"/>
    </source>
</evidence>
<dbReference type="InterPro" id="IPR043519">
    <property type="entry name" value="NT_sf"/>
</dbReference>
<keyword evidence="4" id="KW-1185">Reference proteome</keyword>
<sequence length="150" mass="16069">MTAPADEAALAARLSIEPHHLALVRQILARLLPGREVWAFGSRAGGGAHPPKPWSDLDLAVIGAHALTLDEQAALAEAFSESDLPWRVDVVDWTTLDEAFRARIAAARLLLLSGSQRLCCTNPRTDALTPTPDGLMPRHPLARSAAGRSD</sequence>
<proteinExistence type="predicted"/>
<comment type="caution">
    <text evidence="3">The sequence shown here is derived from an EMBL/GenBank/DDBJ whole genome shotgun (WGS) entry which is preliminary data.</text>
</comment>